<dbReference type="AlphaFoldDB" id="A0A1U9VDA9"/>
<keyword evidence="1" id="KW-0472">Membrane</keyword>
<gene>
    <name evidence="2" type="ORF">B0B51_00430</name>
</gene>
<feature type="transmembrane region" description="Helical" evidence="1">
    <location>
        <begin position="472"/>
        <end position="493"/>
    </location>
</feature>
<protein>
    <recommendedName>
        <fullName evidence="4">Phage tail tape measure protein</fullName>
    </recommendedName>
</protein>
<proteinExistence type="predicted"/>
<feature type="transmembrane region" description="Helical" evidence="1">
    <location>
        <begin position="505"/>
        <end position="524"/>
    </location>
</feature>
<name>A0A1U9VDA9_9RALS</name>
<evidence type="ECO:0000313" key="3">
    <source>
        <dbReference type="Proteomes" id="UP000189628"/>
    </source>
</evidence>
<accession>A0A1U9VDA9</accession>
<keyword evidence="1" id="KW-0812">Transmembrane</keyword>
<keyword evidence="1" id="KW-1133">Transmembrane helix</keyword>
<evidence type="ECO:0008006" key="4">
    <source>
        <dbReference type="Google" id="ProtNLM"/>
    </source>
</evidence>
<dbReference type="EMBL" id="CP019911">
    <property type="protein sequence ID" value="AQW28638.1"/>
    <property type="molecule type" value="Genomic_DNA"/>
</dbReference>
<reference evidence="2 3" key="1">
    <citation type="submission" date="2017-02" db="EMBL/GenBank/DDBJ databases">
        <title>Blood Disease Bacterium A2-HR MARDI.</title>
        <authorList>
            <person name="Badrun R."/>
            <person name="Abu Bakar N."/>
            <person name="Laboh R."/>
        </authorList>
    </citation>
    <scope>NUCLEOTIDE SEQUENCE [LARGE SCALE GENOMIC DNA]</scope>
    <source>
        <strain evidence="2 3">A2-HR MARDI</strain>
    </source>
</reference>
<evidence type="ECO:0000313" key="2">
    <source>
        <dbReference type="EMBL" id="AQW28638.1"/>
    </source>
</evidence>
<evidence type="ECO:0000256" key="1">
    <source>
        <dbReference type="SAM" id="Phobius"/>
    </source>
</evidence>
<feature type="transmembrane region" description="Helical" evidence="1">
    <location>
        <begin position="438"/>
        <end position="460"/>
    </location>
</feature>
<sequence length="658" mass="71234">MSIEAYKIAVKIAMVENVTAGLASLSRHFIATNKSAEELQTRLTSIGKMALLGGGALAAGGFGLKLLHGPLEEANKYQVEMAKLQAQGVGDVALAQADKYAKAQKIMGASATDTLKMLAESQSVLRDFEHAKDVTPLLLRMKFGIESVMAQGGHGSGHGEKAQRMFMDALKVAELRGALNDPITGKFSEERFHKTLDLMTKAYTASGGLVKPSEYLNMIKTGGVSAKGLSDNSFFFGMMHMMQEMGGNRVGTSLMSGYQNWVMGRTTQQVAEEMAKSGMIDPSQVKYGKTGHITKVLPGALQNAQMFRENPFEYLEKVVLPQARAKGVQDGQQMTDYLDKLYSNRTWGNLLNTMYRERANIHKHMAAGGQAAGIDELAKIGAGGLPGKEIDYEAKLANLKLVLGEKILPLAVYGLEKLISALDHLTAFAREWPTLTKVLVVGFAALSGLAVVAGGVLLFASAFRALAVIWQFTRLGVVFRGLMSGVGFGLRIAGQAVLFLGRALLMNPIGLIVTGIAVAAFLLWKNWDSIKPKLLELWESIKTGFHTFIHMYLSGWQSLFNFLIDGINKLLPKAMELNRLSFADDYAKANLPQKGGSPYVVPNKGQTVQVNTVLNMDGRQVATAVTTHQAREANRPGMGAPTFDPTRAPMPVGLGYAR</sequence>
<dbReference type="RefSeq" id="WP_078221545.1">
    <property type="nucleotide sequence ID" value="NZ_CP019911.1"/>
</dbReference>
<dbReference type="Proteomes" id="UP000189628">
    <property type="component" value="Chromosome"/>
</dbReference>
<organism evidence="2 3">
    <name type="scientific">blood disease bacterium A2-HR MARDI</name>
    <dbReference type="NCBI Taxonomy" id="1944648"/>
    <lineage>
        <taxon>Bacteria</taxon>
        <taxon>Pseudomonadati</taxon>
        <taxon>Pseudomonadota</taxon>
        <taxon>Betaproteobacteria</taxon>
        <taxon>Burkholderiales</taxon>
        <taxon>Burkholderiaceae</taxon>
        <taxon>Ralstonia</taxon>
        <taxon>Ralstonia solanacearum species complex</taxon>
    </lineage>
</organism>